<protein>
    <recommendedName>
        <fullName evidence="1">N-acetyltransferase domain-containing protein</fullName>
    </recommendedName>
</protein>
<dbReference type="PANTHER" id="PTHR43792:SF1">
    <property type="entry name" value="N-ACETYLTRANSFERASE DOMAIN-CONTAINING PROTEIN"/>
    <property type="match status" value="1"/>
</dbReference>
<dbReference type="InterPro" id="IPR016181">
    <property type="entry name" value="Acyl_CoA_acyltransferase"/>
</dbReference>
<dbReference type="SUPFAM" id="SSF55729">
    <property type="entry name" value="Acyl-CoA N-acyltransferases (Nat)"/>
    <property type="match status" value="1"/>
</dbReference>
<dbReference type="PROSITE" id="PS51186">
    <property type="entry name" value="GNAT"/>
    <property type="match status" value="1"/>
</dbReference>
<name>A0A645CPC4_9ZZZZ</name>
<dbReference type="GO" id="GO:0016747">
    <property type="term" value="F:acyltransferase activity, transferring groups other than amino-acyl groups"/>
    <property type="evidence" value="ECO:0007669"/>
    <property type="project" value="InterPro"/>
</dbReference>
<evidence type="ECO:0000313" key="2">
    <source>
        <dbReference type="EMBL" id="MPM78748.1"/>
    </source>
</evidence>
<proteinExistence type="predicted"/>
<evidence type="ECO:0000259" key="1">
    <source>
        <dbReference type="PROSITE" id="PS51186"/>
    </source>
</evidence>
<reference evidence="2" key="1">
    <citation type="submission" date="2019-08" db="EMBL/GenBank/DDBJ databases">
        <authorList>
            <person name="Kucharzyk K."/>
            <person name="Murdoch R.W."/>
            <person name="Higgins S."/>
            <person name="Loffler F."/>
        </authorList>
    </citation>
    <scope>NUCLEOTIDE SEQUENCE</scope>
</reference>
<dbReference type="Pfam" id="PF13302">
    <property type="entry name" value="Acetyltransf_3"/>
    <property type="match status" value="1"/>
</dbReference>
<feature type="domain" description="N-acetyltransferase" evidence="1">
    <location>
        <begin position="10"/>
        <end position="186"/>
    </location>
</feature>
<dbReference type="PANTHER" id="PTHR43792">
    <property type="entry name" value="GNAT FAMILY, PUTATIVE (AFU_ORTHOLOGUE AFUA_3G00765)-RELATED-RELATED"/>
    <property type="match status" value="1"/>
</dbReference>
<dbReference type="Gene3D" id="3.40.630.30">
    <property type="match status" value="1"/>
</dbReference>
<dbReference type="InterPro" id="IPR051531">
    <property type="entry name" value="N-acetyltransferase"/>
</dbReference>
<dbReference type="EMBL" id="VSSQ01028859">
    <property type="protein sequence ID" value="MPM78748.1"/>
    <property type="molecule type" value="Genomic_DNA"/>
</dbReference>
<accession>A0A645CPC4</accession>
<comment type="caution">
    <text evidence="2">The sequence shown here is derived from an EMBL/GenBank/DDBJ whole genome shotgun (WGS) entry which is preliminary data.</text>
</comment>
<dbReference type="AlphaFoldDB" id="A0A645CPC4"/>
<organism evidence="2">
    <name type="scientific">bioreactor metagenome</name>
    <dbReference type="NCBI Taxonomy" id="1076179"/>
    <lineage>
        <taxon>unclassified sequences</taxon>
        <taxon>metagenomes</taxon>
        <taxon>ecological metagenomes</taxon>
    </lineage>
</organism>
<gene>
    <name evidence="2" type="ORF">SDC9_125759</name>
</gene>
<dbReference type="InterPro" id="IPR000182">
    <property type="entry name" value="GNAT_dom"/>
</dbReference>
<sequence>MDIFIETERLILRQFKETDAEALSLICNQKYILKWMPDWEGSVEERREWIRRIESLYTKANKETARIMLAVALKESKELIGMIGIGNKEEVDNEIEIAYFISEDYCNKGYMTEAARAMVQWTFNTLDLEYLIAIVEIDNFPSQRIVEKCRFIKLGTKKILNSGETEEKPFYYYRLYNNVRGTKPCIDDAGFVIEKKK</sequence>